<keyword evidence="3" id="KW-0732">Signal</keyword>
<keyword evidence="5" id="KW-1185">Reference proteome</keyword>
<feature type="transmembrane region" description="Helical" evidence="2">
    <location>
        <begin position="206"/>
        <end position="230"/>
    </location>
</feature>
<sequence length="293" mass="30643">MTLHDINIISMALAMASMILIAAATTPQSTNIDILFPALHDMDFNNVEGSVMSADATATTYQIDCRSSATKQCTSSGYLLPQTLTAGPSFQDFHYDITSFWNKTIFIVTGTLDCNMTGSTLGASCYFSTSTWVSSGTTNTSSVFATSASISSANLKYNTLAVPSGLENLPVETAATNASPGHTGTSTSKPTTTAAMTSEHPSSSKAWIAGPVIGALAGLALATVAALWFISRRRSNKADPVYWNPTEGPSEHHTYLPVQGAQVTELSSAQVGELSAKGALAELSAPSKPHEMG</sequence>
<dbReference type="Proteomes" id="UP001213799">
    <property type="component" value="Unassembled WGS sequence"/>
</dbReference>
<keyword evidence="2" id="KW-1133">Transmembrane helix</keyword>
<evidence type="ECO:0000256" key="1">
    <source>
        <dbReference type="SAM" id="MobiDB-lite"/>
    </source>
</evidence>
<dbReference type="EMBL" id="JAQJAE010000001">
    <property type="protein sequence ID" value="KAJ5615418.1"/>
    <property type="molecule type" value="Genomic_DNA"/>
</dbReference>
<dbReference type="CDD" id="cd12087">
    <property type="entry name" value="TM_EGFR-like"/>
    <property type="match status" value="1"/>
</dbReference>
<reference evidence="4" key="2">
    <citation type="submission" date="2023-01" db="EMBL/GenBank/DDBJ databases">
        <authorList>
            <person name="Petersen C."/>
        </authorList>
    </citation>
    <scope>NUCLEOTIDE SEQUENCE</scope>
    <source>
        <strain evidence="4">IBT 12815</strain>
    </source>
</reference>
<dbReference type="AlphaFoldDB" id="A0AAD6H663"/>
<evidence type="ECO:0000256" key="2">
    <source>
        <dbReference type="SAM" id="Phobius"/>
    </source>
</evidence>
<reference evidence="4" key="1">
    <citation type="journal article" date="2023" name="IMA Fungus">
        <title>Comparative genomic study of the Penicillium genus elucidates a diverse pangenome and 15 lateral gene transfer events.</title>
        <authorList>
            <person name="Petersen C."/>
            <person name="Sorensen T."/>
            <person name="Nielsen M.R."/>
            <person name="Sondergaard T.E."/>
            <person name="Sorensen J.L."/>
            <person name="Fitzpatrick D.A."/>
            <person name="Frisvad J.C."/>
            <person name="Nielsen K.L."/>
        </authorList>
    </citation>
    <scope>NUCLEOTIDE SEQUENCE</scope>
    <source>
        <strain evidence="4">IBT 12815</strain>
    </source>
</reference>
<feature type="signal peptide" evidence="3">
    <location>
        <begin position="1"/>
        <end position="24"/>
    </location>
</feature>
<evidence type="ECO:0000313" key="4">
    <source>
        <dbReference type="EMBL" id="KAJ5615418.1"/>
    </source>
</evidence>
<evidence type="ECO:0000256" key="3">
    <source>
        <dbReference type="SAM" id="SignalP"/>
    </source>
</evidence>
<accession>A0AAD6H663</accession>
<proteinExistence type="predicted"/>
<comment type="caution">
    <text evidence="4">The sequence shown here is derived from an EMBL/GenBank/DDBJ whole genome shotgun (WGS) entry which is preliminary data.</text>
</comment>
<feature type="compositionally biased region" description="Low complexity" evidence="1">
    <location>
        <begin position="179"/>
        <end position="198"/>
    </location>
</feature>
<keyword evidence="2" id="KW-0812">Transmembrane</keyword>
<protein>
    <submittedName>
        <fullName evidence="4">Uncharacterized protein</fullName>
    </submittedName>
</protein>
<feature type="region of interest" description="Disordered" evidence="1">
    <location>
        <begin position="174"/>
        <end position="200"/>
    </location>
</feature>
<dbReference type="RefSeq" id="XP_056756585.1">
    <property type="nucleotide sequence ID" value="XM_056891590.1"/>
</dbReference>
<name>A0AAD6H663_9EURO</name>
<keyword evidence="2" id="KW-0472">Membrane</keyword>
<evidence type="ECO:0000313" key="5">
    <source>
        <dbReference type="Proteomes" id="UP001213799"/>
    </source>
</evidence>
<gene>
    <name evidence="4" type="ORF">N7537_000532</name>
</gene>
<dbReference type="GeneID" id="81581832"/>
<feature type="chain" id="PRO_5042004869" evidence="3">
    <location>
        <begin position="25"/>
        <end position="293"/>
    </location>
</feature>
<organism evidence="4 5">
    <name type="scientific">Penicillium hordei</name>
    <dbReference type="NCBI Taxonomy" id="40994"/>
    <lineage>
        <taxon>Eukaryota</taxon>
        <taxon>Fungi</taxon>
        <taxon>Dikarya</taxon>
        <taxon>Ascomycota</taxon>
        <taxon>Pezizomycotina</taxon>
        <taxon>Eurotiomycetes</taxon>
        <taxon>Eurotiomycetidae</taxon>
        <taxon>Eurotiales</taxon>
        <taxon>Aspergillaceae</taxon>
        <taxon>Penicillium</taxon>
    </lineage>
</organism>